<dbReference type="STRING" id="77166.N6TCG2"/>
<evidence type="ECO:0000256" key="7">
    <source>
        <dbReference type="ARBA" id="ARBA00022927"/>
    </source>
</evidence>
<dbReference type="GO" id="GO:0031267">
    <property type="term" value="F:small GTPase binding"/>
    <property type="evidence" value="ECO:0007669"/>
    <property type="project" value="InterPro"/>
</dbReference>
<protein>
    <recommendedName>
        <fullName evidence="4">Importin-13</fullName>
    </recommendedName>
</protein>
<evidence type="ECO:0000256" key="2">
    <source>
        <dbReference type="ARBA" id="ARBA00007991"/>
    </source>
</evidence>
<proteinExistence type="inferred from homology"/>
<comment type="subcellular location">
    <subcellularLocation>
        <location evidence="1">Nucleus</location>
    </subcellularLocation>
</comment>
<keyword evidence="8" id="KW-0539">Nucleus</keyword>
<name>N6TCG2_DENPD</name>
<evidence type="ECO:0000256" key="1">
    <source>
        <dbReference type="ARBA" id="ARBA00004123"/>
    </source>
</evidence>
<sequence>MSFTVQNLEEAVAIFYRSEANQQAEAHEWLNKAQNSPQAWSFVWELLDPQRNFQVQFYGATTLHAKLMKYWHEVPESHYESLKKRLFEAIISYAMGPKIILNRLCITLSAYIIHTIPTHWPNAFEELVSSFQPHNLPTIESERVIWILLEILTVIPEEFQTTTLCIGRRNKVKIELQKVSNDILKVLEICLMPIPDKGFDMMNLTTYLTAARCACSWMHLGGLNLPECESICNLLIDLTCYVYWNKIDPECLSAEEMELSEVALEALTAIAQHPNTAKYEHHLTKFAANVMYKFEKIFEAEMRCNDLNKDIISNLYGLIAVIGDSHTKVFIDNLKSANQEEQQISFDLFNSILKCTNLPGLYPVDETSSTLTFAFWYTLQEEILARGTSECAQLLLMAKPYYRDLVCILLRKSMFPLLDDTSWTLDDKEVFRCYRQDVSDTYMYCYNALNLEMLDILTTKLNEVLNKENGNAFGQVKWNEIETCLHAFCAIAESIEMENLYLPKLMMTIKDIPFNDLHVKVLNTALDTVGAYSEWLTDHPDLLGNVLPLVISALGNSEVTINATLALKDLTYSCQKFLLPYVDHILMAAQIVIQNGSFKLGDCKRLMYSIGRVLSIMPVDRVMDYLNVTLAPTFEDIQKLILQPPSSSMATSLATRLKILAALFNSLYVQSEDRLEQQPIFLIMKNTMSYYKKIAEMYSDNSEVILDLSTLLKYVVTTLKDHCKPLIKDILQIVVTIYRAKPQAHILVVAKTVVILFGKEPDLCHLSQQLIQEICNQTLLICFEKNNQNQLSEIADLLEGFFSLLFNIIKKVPHLIFNNEMDTAALFECAILCLVLPEVQTLKAISSFLVHFITQSRDVSQVIVVQAYGESLVLRILLNLGSTAPRSSIDHLSDIILVLNKKYCDSLSRWLNTLLVQENFPTPRITAQQKEIFIKLVLSSCLRLRRSACSMSCCEGTGTWATNRCCDPSTNWLI</sequence>
<dbReference type="Pfam" id="PF03810">
    <property type="entry name" value="IBN_N"/>
    <property type="match status" value="1"/>
</dbReference>
<evidence type="ECO:0000256" key="3">
    <source>
        <dbReference type="ARBA" id="ARBA00011422"/>
    </source>
</evidence>
<feature type="domain" description="Importin N-terminal" evidence="9">
    <location>
        <begin position="26"/>
        <end position="92"/>
    </location>
</feature>
<reference evidence="10 12" key="1">
    <citation type="journal article" date="2013" name="Genome Biol.">
        <title>Draft genome of the mountain pine beetle, Dendroctonus ponderosae Hopkins, a major forest pest.</title>
        <authorList>
            <person name="Keeling C.I."/>
            <person name="Yuen M.M."/>
            <person name="Liao N.Y."/>
            <person name="Docking T.R."/>
            <person name="Chan S.K."/>
            <person name="Taylor G.A."/>
            <person name="Palmquist D.L."/>
            <person name="Jackman S.D."/>
            <person name="Nguyen A."/>
            <person name="Li M."/>
            <person name="Henderson H."/>
            <person name="Janes J.K."/>
            <person name="Zhao Y."/>
            <person name="Pandoh P."/>
            <person name="Moore R."/>
            <person name="Sperling F.A."/>
            <person name="Huber D.P."/>
            <person name="Birol I."/>
            <person name="Jones S.J."/>
            <person name="Bohlmann J."/>
        </authorList>
    </citation>
    <scope>NUCLEOTIDE SEQUENCE</scope>
</reference>
<dbReference type="Pfam" id="PF24140">
    <property type="entry name" value="TPR_TNPO3_IPO13_3rd"/>
    <property type="match status" value="1"/>
</dbReference>
<dbReference type="HOGENOM" id="CLU_005996_3_0_1"/>
<dbReference type="Proteomes" id="UP000030742">
    <property type="component" value="Unassembled WGS sequence"/>
</dbReference>
<evidence type="ECO:0000313" key="11">
    <source>
        <dbReference type="EMBL" id="ERL94155.1"/>
    </source>
</evidence>
<dbReference type="InterPro" id="IPR051345">
    <property type="entry name" value="Importin_beta-like_NTR"/>
</dbReference>
<dbReference type="InterPro" id="IPR040709">
    <property type="entry name" value="Importin_rep_1"/>
</dbReference>
<feature type="non-terminal residue" evidence="10">
    <location>
        <position position="1"/>
    </location>
</feature>
<dbReference type="InterPro" id="IPR013598">
    <property type="entry name" value="Exportin-1/Importin-b-like"/>
</dbReference>
<dbReference type="OMA" id="KYPAEMA"/>
<dbReference type="PANTHER" id="PTHR12363:SF33">
    <property type="entry name" value="IMPORTIN-13"/>
    <property type="match status" value="1"/>
</dbReference>
<evidence type="ECO:0000259" key="9">
    <source>
        <dbReference type="PROSITE" id="PS50166"/>
    </source>
</evidence>
<evidence type="ECO:0000256" key="6">
    <source>
        <dbReference type="ARBA" id="ARBA00022737"/>
    </source>
</evidence>
<dbReference type="GO" id="GO:0005737">
    <property type="term" value="C:cytoplasm"/>
    <property type="evidence" value="ECO:0007669"/>
    <property type="project" value="TreeGrafter"/>
</dbReference>
<dbReference type="Pfam" id="PF18773">
    <property type="entry name" value="Importin_rep"/>
    <property type="match status" value="1"/>
</dbReference>
<dbReference type="InterPro" id="IPR040520">
    <property type="entry name" value="Importin_rep_3"/>
</dbReference>
<gene>
    <name evidence="11" type="ORF">D910_11437</name>
    <name evidence="10" type="ORF">YQE_07979</name>
</gene>
<dbReference type="PANTHER" id="PTHR12363">
    <property type="entry name" value="TRANSPORTIN 3 AND IMPORTIN 13"/>
    <property type="match status" value="1"/>
</dbReference>
<dbReference type="InterPro" id="IPR011989">
    <property type="entry name" value="ARM-like"/>
</dbReference>
<organism evidence="10">
    <name type="scientific">Dendroctonus ponderosae</name>
    <name type="common">Mountain pine beetle</name>
    <dbReference type="NCBI Taxonomy" id="77166"/>
    <lineage>
        <taxon>Eukaryota</taxon>
        <taxon>Metazoa</taxon>
        <taxon>Ecdysozoa</taxon>
        <taxon>Arthropoda</taxon>
        <taxon>Hexapoda</taxon>
        <taxon>Insecta</taxon>
        <taxon>Pterygota</taxon>
        <taxon>Neoptera</taxon>
        <taxon>Endopterygota</taxon>
        <taxon>Coleoptera</taxon>
        <taxon>Polyphaga</taxon>
        <taxon>Cucujiformia</taxon>
        <taxon>Curculionidae</taxon>
        <taxon>Scolytinae</taxon>
        <taxon>Dendroctonus</taxon>
    </lineage>
</organism>
<dbReference type="Pfam" id="PF24139">
    <property type="entry name" value="TPR_TNPO3_IPO13_4th"/>
    <property type="match status" value="1"/>
</dbReference>
<keyword evidence="7" id="KW-0653">Protein transport</keyword>
<evidence type="ECO:0000256" key="5">
    <source>
        <dbReference type="ARBA" id="ARBA00022448"/>
    </source>
</evidence>
<evidence type="ECO:0000256" key="4">
    <source>
        <dbReference type="ARBA" id="ARBA00016020"/>
    </source>
</evidence>
<evidence type="ECO:0000256" key="8">
    <source>
        <dbReference type="ARBA" id="ARBA00023242"/>
    </source>
</evidence>
<dbReference type="AlphaFoldDB" id="N6TCG2"/>
<comment type="subunit">
    <text evidence="3">Interacts with UBC9, RAN, RBM8A, eIF-1A and PAX6.</text>
</comment>
<feature type="non-terminal residue" evidence="10">
    <location>
        <position position="974"/>
    </location>
</feature>
<dbReference type="GO" id="GO:0005634">
    <property type="term" value="C:nucleus"/>
    <property type="evidence" value="ECO:0007669"/>
    <property type="project" value="UniProtKB-SubCell"/>
</dbReference>
<evidence type="ECO:0000313" key="10">
    <source>
        <dbReference type="EMBL" id="ENN75428.1"/>
    </source>
</evidence>
<dbReference type="InterPro" id="IPR016024">
    <property type="entry name" value="ARM-type_fold"/>
</dbReference>
<dbReference type="InterPro" id="IPR057942">
    <property type="entry name" value="TPR_TNPO3_IPO13_3rd"/>
</dbReference>
<evidence type="ECO:0000313" key="12">
    <source>
        <dbReference type="Proteomes" id="UP000030742"/>
    </source>
</evidence>
<dbReference type="GO" id="GO:0006606">
    <property type="term" value="P:protein import into nucleus"/>
    <property type="evidence" value="ECO:0007669"/>
    <property type="project" value="TreeGrafter"/>
</dbReference>
<keyword evidence="6" id="KW-0677">Repeat</keyword>
<dbReference type="PROSITE" id="PS50166">
    <property type="entry name" value="IMPORTIN_B_NT"/>
    <property type="match status" value="1"/>
</dbReference>
<dbReference type="InterPro" id="IPR001494">
    <property type="entry name" value="Importin-beta_N"/>
</dbReference>
<dbReference type="Pfam" id="PF18806">
    <property type="entry name" value="Importin_rep_3"/>
    <property type="match status" value="1"/>
</dbReference>
<dbReference type="SUPFAM" id="SSF48371">
    <property type="entry name" value="ARM repeat"/>
    <property type="match status" value="1"/>
</dbReference>
<comment type="similarity">
    <text evidence="2">Belongs to the importin beta family.</text>
</comment>
<dbReference type="InterPro" id="IPR058537">
    <property type="entry name" value="TPR_TNPO3_IPO13_4th"/>
</dbReference>
<dbReference type="Pfam" id="PF08389">
    <property type="entry name" value="Xpo1"/>
    <property type="match status" value="1"/>
</dbReference>
<accession>N6TCG2</accession>
<dbReference type="EMBL" id="KB741014">
    <property type="protein sequence ID" value="ENN75428.1"/>
    <property type="molecule type" value="Genomic_DNA"/>
</dbReference>
<dbReference type="SMART" id="SM00913">
    <property type="entry name" value="IBN_N"/>
    <property type="match status" value="1"/>
</dbReference>
<dbReference type="EMBL" id="KB632381">
    <property type="protein sequence ID" value="ERL94155.1"/>
    <property type="molecule type" value="Genomic_DNA"/>
</dbReference>
<dbReference type="Gene3D" id="1.25.10.10">
    <property type="entry name" value="Leucine-rich Repeat Variant"/>
    <property type="match status" value="1"/>
</dbReference>
<dbReference type="OrthoDB" id="2016913at2759"/>
<keyword evidence="5" id="KW-0813">Transport</keyword>